<feature type="domain" description="NusB/RsmB/TIM44" evidence="8">
    <location>
        <begin position="24"/>
        <end position="147"/>
    </location>
</feature>
<dbReference type="GO" id="GO:0031564">
    <property type="term" value="P:transcription antitermination"/>
    <property type="evidence" value="ECO:0007669"/>
    <property type="project" value="UniProtKB-KW"/>
</dbReference>
<evidence type="ECO:0000313" key="10">
    <source>
        <dbReference type="Proteomes" id="UP000070186"/>
    </source>
</evidence>
<organism evidence="9 10">
    <name type="scientific">Dechloromonas denitrificans</name>
    <dbReference type="NCBI Taxonomy" id="281362"/>
    <lineage>
        <taxon>Bacteria</taxon>
        <taxon>Pseudomonadati</taxon>
        <taxon>Pseudomonadota</taxon>
        <taxon>Betaproteobacteria</taxon>
        <taxon>Rhodocyclales</taxon>
        <taxon>Azonexaceae</taxon>
        <taxon>Dechloromonas</taxon>
    </lineage>
</organism>
<keyword evidence="10" id="KW-1185">Reference proteome</keyword>
<comment type="caution">
    <text evidence="9">The sequence shown here is derived from an EMBL/GenBank/DDBJ whole genome shotgun (WGS) entry which is preliminary data.</text>
</comment>
<evidence type="ECO:0000256" key="3">
    <source>
        <dbReference type="ARBA" id="ARBA00022884"/>
    </source>
</evidence>
<feature type="region of interest" description="Disordered" evidence="7">
    <location>
        <begin position="1"/>
        <end position="24"/>
    </location>
</feature>
<accession>A0A133XDT2</accession>
<evidence type="ECO:0000256" key="4">
    <source>
        <dbReference type="ARBA" id="ARBA00023015"/>
    </source>
</evidence>
<dbReference type="GO" id="GO:0005829">
    <property type="term" value="C:cytosol"/>
    <property type="evidence" value="ECO:0007669"/>
    <property type="project" value="TreeGrafter"/>
</dbReference>
<evidence type="ECO:0000313" key="9">
    <source>
        <dbReference type="EMBL" id="KXB29093.1"/>
    </source>
</evidence>
<dbReference type="AlphaFoldDB" id="A0A133XDT2"/>
<dbReference type="Pfam" id="PF01029">
    <property type="entry name" value="NusB"/>
    <property type="match status" value="1"/>
</dbReference>
<dbReference type="PANTHER" id="PTHR11078">
    <property type="entry name" value="N UTILIZATION SUBSTANCE PROTEIN B-RELATED"/>
    <property type="match status" value="1"/>
</dbReference>
<gene>
    <name evidence="6" type="primary">nusB</name>
    <name evidence="9" type="ORF">AT959_19980</name>
</gene>
<comment type="similarity">
    <text evidence="1 6">Belongs to the NusB family.</text>
</comment>
<dbReference type="GO" id="GO:0006353">
    <property type="term" value="P:DNA-templated transcription termination"/>
    <property type="evidence" value="ECO:0007669"/>
    <property type="project" value="UniProtKB-UniRule"/>
</dbReference>
<sequence length="162" mass="17975">MTTFLSDTEHPEEPKAPPKSARRRSREFILQGLYQWRVGGADEAAIEAYAPEMEGFAKADREFFVGTLRGVIAQREALVSQITAHLDRPFSELSPIEACVLMMGCFEMNHHPETPYRVIINEAIELAKAFGGTDGHKYVNGVLDKVAASVRADEVAAKKKAR</sequence>
<keyword evidence="4 6" id="KW-0805">Transcription regulation</keyword>
<feature type="compositionally biased region" description="Basic and acidic residues" evidence="7">
    <location>
        <begin position="7"/>
        <end position="16"/>
    </location>
</feature>
<keyword evidence="2 6" id="KW-0889">Transcription antitermination</keyword>
<reference evidence="9 10" key="1">
    <citation type="submission" date="2015-12" db="EMBL/GenBank/DDBJ databases">
        <title>Nitrous oxide reduction kinetics distinguish bacteria harboring typical versus atypical NosZ.</title>
        <authorList>
            <person name="Yoon S."/>
            <person name="Nissen S."/>
            <person name="Park D."/>
            <person name="Sanford R.A."/>
            <person name="Loeffler F.E."/>
        </authorList>
    </citation>
    <scope>NUCLEOTIDE SEQUENCE [LARGE SCALE GENOMIC DNA]</scope>
    <source>
        <strain evidence="9 10">ATCC BAA-841</strain>
    </source>
</reference>
<evidence type="ECO:0000256" key="7">
    <source>
        <dbReference type="SAM" id="MobiDB-lite"/>
    </source>
</evidence>
<proteinExistence type="inferred from homology"/>
<dbReference type="HAMAP" id="MF_00073">
    <property type="entry name" value="NusB"/>
    <property type="match status" value="1"/>
</dbReference>
<keyword evidence="5 6" id="KW-0804">Transcription</keyword>
<evidence type="ECO:0000256" key="5">
    <source>
        <dbReference type="ARBA" id="ARBA00023163"/>
    </source>
</evidence>
<dbReference type="InterPro" id="IPR011605">
    <property type="entry name" value="NusB_fam"/>
</dbReference>
<protein>
    <recommendedName>
        <fullName evidence="6">Transcription antitermination protein NusB</fullName>
    </recommendedName>
    <alternativeName>
        <fullName evidence="6">Antitermination factor NusB</fullName>
    </alternativeName>
</protein>
<dbReference type="SUPFAM" id="SSF48013">
    <property type="entry name" value="NusB-like"/>
    <property type="match status" value="1"/>
</dbReference>
<dbReference type="EMBL" id="LODL01000040">
    <property type="protein sequence ID" value="KXB29093.1"/>
    <property type="molecule type" value="Genomic_DNA"/>
</dbReference>
<evidence type="ECO:0000256" key="1">
    <source>
        <dbReference type="ARBA" id="ARBA00005952"/>
    </source>
</evidence>
<name>A0A133XDT2_9RHOO</name>
<dbReference type="GO" id="GO:0003723">
    <property type="term" value="F:RNA binding"/>
    <property type="evidence" value="ECO:0007669"/>
    <property type="project" value="UniProtKB-UniRule"/>
</dbReference>
<dbReference type="PANTHER" id="PTHR11078:SF3">
    <property type="entry name" value="ANTITERMINATION NUSB DOMAIN-CONTAINING PROTEIN"/>
    <property type="match status" value="1"/>
</dbReference>
<dbReference type="RefSeq" id="WP_066887379.1">
    <property type="nucleotide sequence ID" value="NZ_LODL01000040.1"/>
</dbReference>
<evidence type="ECO:0000259" key="8">
    <source>
        <dbReference type="Pfam" id="PF01029"/>
    </source>
</evidence>
<dbReference type="Proteomes" id="UP000070186">
    <property type="component" value="Unassembled WGS sequence"/>
</dbReference>
<evidence type="ECO:0000256" key="6">
    <source>
        <dbReference type="HAMAP-Rule" id="MF_00073"/>
    </source>
</evidence>
<comment type="function">
    <text evidence="6">Involved in transcription antitermination. Required for transcription of ribosomal RNA (rRNA) genes. Binds specifically to the boxA antiterminator sequence of the ribosomal RNA (rrn) operons.</text>
</comment>
<keyword evidence="3 6" id="KW-0694">RNA-binding</keyword>
<dbReference type="STRING" id="281362.AT959_19980"/>
<dbReference type="InterPro" id="IPR006027">
    <property type="entry name" value="NusB_RsmB_TIM44"/>
</dbReference>
<dbReference type="InterPro" id="IPR035926">
    <property type="entry name" value="NusB-like_sf"/>
</dbReference>
<dbReference type="Gene3D" id="1.10.940.10">
    <property type="entry name" value="NusB-like"/>
    <property type="match status" value="1"/>
</dbReference>
<evidence type="ECO:0000256" key="2">
    <source>
        <dbReference type="ARBA" id="ARBA00022814"/>
    </source>
</evidence>
<dbReference type="NCBIfam" id="TIGR01951">
    <property type="entry name" value="nusB"/>
    <property type="match status" value="1"/>
</dbReference>